<protein>
    <submittedName>
        <fullName evidence="1">Uncharacterized protein</fullName>
    </submittedName>
</protein>
<evidence type="ECO:0000313" key="2">
    <source>
        <dbReference type="Proteomes" id="UP001295444"/>
    </source>
</evidence>
<dbReference type="AlphaFoldDB" id="A0AAD1QYE6"/>
<dbReference type="EMBL" id="OW240912">
    <property type="protein sequence ID" value="CAH2219354.1"/>
    <property type="molecule type" value="Genomic_DNA"/>
</dbReference>
<keyword evidence="2" id="KW-1185">Reference proteome</keyword>
<name>A0AAD1QYE6_PELCU</name>
<evidence type="ECO:0000313" key="1">
    <source>
        <dbReference type="EMBL" id="CAH2219354.1"/>
    </source>
</evidence>
<organism evidence="1 2">
    <name type="scientific">Pelobates cultripes</name>
    <name type="common">Western spadefoot toad</name>
    <dbReference type="NCBI Taxonomy" id="61616"/>
    <lineage>
        <taxon>Eukaryota</taxon>
        <taxon>Metazoa</taxon>
        <taxon>Chordata</taxon>
        <taxon>Craniata</taxon>
        <taxon>Vertebrata</taxon>
        <taxon>Euteleostomi</taxon>
        <taxon>Amphibia</taxon>
        <taxon>Batrachia</taxon>
        <taxon>Anura</taxon>
        <taxon>Pelobatoidea</taxon>
        <taxon>Pelobatidae</taxon>
        <taxon>Pelobates</taxon>
    </lineage>
</organism>
<proteinExistence type="predicted"/>
<gene>
    <name evidence="1" type="ORF">PECUL_23A000889</name>
</gene>
<sequence>PLNFRFKLTGISLPRGLLQSKCPLLTQFGTSPAVSVPGTKRSSPAYCRGSGELPSSSAIPTAVFRSRKHTYLLQGPRTVSLIHTTLSQTPGVHSRFTHLSLRTVIYTYLTAPSFVR</sequence>
<dbReference type="Proteomes" id="UP001295444">
    <property type="component" value="Chromosome 01"/>
</dbReference>
<reference evidence="1" key="1">
    <citation type="submission" date="2022-03" db="EMBL/GenBank/DDBJ databases">
        <authorList>
            <person name="Alioto T."/>
            <person name="Alioto T."/>
            <person name="Gomez Garrido J."/>
        </authorList>
    </citation>
    <scope>NUCLEOTIDE SEQUENCE</scope>
</reference>
<feature type="non-terminal residue" evidence="1">
    <location>
        <position position="116"/>
    </location>
</feature>
<accession>A0AAD1QYE6</accession>
<feature type="non-terminal residue" evidence="1">
    <location>
        <position position="1"/>
    </location>
</feature>